<keyword evidence="3" id="KW-1185">Reference proteome</keyword>
<feature type="non-terminal residue" evidence="2">
    <location>
        <position position="1"/>
    </location>
</feature>
<proteinExistence type="predicted"/>
<evidence type="ECO:0000313" key="2">
    <source>
        <dbReference type="EMBL" id="PIM50518.1"/>
    </source>
</evidence>
<feature type="region of interest" description="Disordered" evidence="1">
    <location>
        <begin position="1"/>
        <end position="24"/>
    </location>
</feature>
<organism evidence="2 3">
    <name type="scientific">Roseateles chitinivorans</name>
    <dbReference type="NCBI Taxonomy" id="2917965"/>
    <lineage>
        <taxon>Bacteria</taxon>
        <taxon>Pseudomonadati</taxon>
        <taxon>Pseudomonadota</taxon>
        <taxon>Betaproteobacteria</taxon>
        <taxon>Burkholderiales</taxon>
        <taxon>Sphaerotilaceae</taxon>
        <taxon>Roseateles</taxon>
    </lineage>
</organism>
<dbReference type="Proteomes" id="UP000231501">
    <property type="component" value="Unassembled WGS sequence"/>
</dbReference>
<dbReference type="EMBL" id="PEOG01000129">
    <property type="protein sequence ID" value="PIM50518.1"/>
    <property type="molecule type" value="Genomic_DNA"/>
</dbReference>
<dbReference type="AlphaFoldDB" id="A0A2G9C2B6"/>
<dbReference type="Gene3D" id="3.40.190.10">
    <property type="entry name" value="Periplasmic binding protein-like II"/>
    <property type="match status" value="2"/>
</dbReference>
<reference evidence="2 3" key="1">
    <citation type="submission" date="2017-11" db="EMBL/GenBank/DDBJ databases">
        <title>Draft genome sequence of Mitsuaria sp. HWN-4.</title>
        <authorList>
            <person name="Gundlapally S.R."/>
        </authorList>
    </citation>
    <scope>NUCLEOTIDE SEQUENCE [LARGE SCALE GENOMIC DNA]</scope>
    <source>
        <strain evidence="2 3">HWN-4</strain>
    </source>
</reference>
<accession>A0A2G9C2B6</accession>
<sequence>RRPAEAARDGPPGDAALATTSGAAGPLRLRSAAQAGAPAKYASGDPRRPGLCGEIVAAVMRVDPGLRIEGLDQAVPLRRLELMLSAGELDVFFCLLKAEHRHPLMRYLPVPLYRIAHVLAMRSDDERMPRTWDELRAFARRQPLLLAQGTKLASTLQVADVAFRDSARSDREALQMLVKGRTAAVYGQDVNLRQAARGAGLEGQVRIGPQVFEEETQYAVVSRQLPEQVVERLTERLRQLSASGEIARLAERYR</sequence>
<dbReference type="OrthoDB" id="8892498at2"/>
<evidence type="ECO:0000256" key="1">
    <source>
        <dbReference type="SAM" id="MobiDB-lite"/>
    </source>
</evidence>
<dbReference type="RefSeq" id="WP_143742510.1">
    <property type="nucleotide sequence ID" value="NZ_PEOG01000129.1"/>
</dbReference>
<protein>
    <submittedName>
        <fullName evidence="2">Uncharacterized protein</fullName>
    </submittedName>
</protein>
<name>A0A2G9C2B6_9BURK</name>
<evidence type="ECO:0000313" key="3">
    <source>
        <dbReference type="Proteomes" id="UP000231501"/>
    </source>
</evidence>
<gene>
    <name evidence="2" type="ORF">CS062_24575</name>
</gene>
<dbReference type="SUPFAM" id="SSF53850">
    <property type="entry name" value="Periplasmic binding protein-like II"/>
    <property type="match status" value="1"/>
</dbReference>
<comment type="caution">
    <text evidence="2">The sequence shown here is derived from an EMBL/GenBank/DDBJ whole genome shotgun (WGS) entry which is preliminary data.</text>
</comment>